<evidence type="ECO:0000313" key="1">
    <source>
        <dbReference type="EMBL" id="MBB3776371.1"/>
    </source>
</evidence>
<proteinExistence type="predicted"/>
<reference evidence="1 4" key="2">
    <citation type="submission" date="2020-08" db="EMBL/GenBank/DDBJ databases">
        <title>Genomic Encyclopedia of Type Strains, Phase IV (KMG-IV): sequencing the most valuable type-strain genomes for metagenomic binning, comparative biology and taxonomic classification.</title>
        <authorList>
            <person name="Goeker M."/>
        </authorList>
    </citation>
    <scope>NUCLEOTIDE SEQUENCE [LARGE SCALE GENOMIC DNA]</scope>
    <source>
        <strain evidence="1 4">DSM 8510</strain>
    </source>
</reference>
<name>A0A6I4UJ48_9SPHN</name>
<dbReference type="Proteomes" id="UP000430021">
    <property type="component" value="Unassembled WGS sequence"/>
</dbReference>
<dbReference type="OrthoDB" id="7391861at2"/>
<organism evidence="2 3">
    <name type="scientific">Erythrobacter ramosus</name>
    <dbReference type="NCBI Taxonomy" id="35811"/>
    <lineage>
        <taxon>Bacteria</taxon>
        <taxon>Pseudomonadati</taxon>
        <taxon>Pseudomonadota</taxon>
        <taxon>Alphaproteobacteria</taxon>
        <taxon>Sphingomonadales</taxon>
        <taxon>Erythrobacteraceae</taxon>
        <taxon>Erythrobacter/Porphyrobacter group</taxon>
        <taxon>Erythrobacter</taxon>
    </lineage>
</organism>
<dbReference type="EMBL" id="JACICE010000002">
    <property type="protein sequence ID" value="MBB3776371.1"/>
    <property type="molecule type" value="Genomic_DNA"/>
</dbReference>
<dbReference type="EMBL" id="WTYB01000002">
    <property type="protein sequence ID" value="MXP38548.1"/>
    <property type="molecule type" value="Genomic_DNA"/>
</dbReference>
<reference evidence="2 3" key="1">
    <citation type="submission" date="2019-12" db="EMBL/GenBank/DDBJ databases">
        <title>Genomic-based taxomic classification of the family Erythrobacteraceae.</title>
        <authorList>
            <person name="Xu L."/>
        </authorList>
    </citation>
    <scope>NUCLEOTIDE SEQUENCE [LARGE SCALE GENOMIC DNA]</scope>
    <source>
        <strain evidence="2 3">JCM 10282</strain>
    </source>
</reference>
<keyword evidence="4" id="KW-1185">Reference proteome</keyword>
<evidence type="ECO:0000313" key="2">
    <source>
        <dbReference type="EMBL" id="MXP38548.1"/>
    </source>
</evidence>
<comment type="caution">
    <text evidence="2">The sequence shown here is derived from an EMBL/GenBank/DDBJ whole genome shotgun (WGS) entry which is preliminary data.</text>
</comment>
<evidence type="ECO:0000313" key="3">
    <source>
        <dbReference type="Proteomes" id="UP000430021"/>
    </source>
</evidence>
<accession>A0A6I4UJ48</accession>
<dbReference type="AlphaFoldDB" id="A0A6I4UJ48"/>
<dbReference type="RefSeq" id="WP_160760692.1">
    <property type="nucleotide sequence ID" value="NZ_BAAADZ010000010.1"/>
</dbReference>
<gene>
    <name evidence="1" type="ORF">FHS52_002340</name>
    <name evidence="2" type="ORF">GRI59_07980</name>
</gene>
<evidence type="ECO:0000313" key="4">
    <source>
        <dbReference type="Proteomes" id="UP000548685"/>
    </source>
</evidence>
<sequence>MLANEARRLQQEARDALEQGNYTRASALIGDAELLAEDVHHLVSELERHEIGGLMMLDDYDVREVALRAPSRLRIRFALPPRRVRVALGASFLMSLALTEW</sequence>
<protein>
    <submittedName>
        <fullName evidence="2">Uncharacterized protein</fullName>
    </submittedName>
</protein>
<dbReference type="Proteomes" id="UP000548685">
    <property type="component" value="Unassembled WGS sequence"/>
</dbReference>